<keyword evidence="4" id="KW-1185">Reference proteome</keyword>
<dbReference type="AlphaFoldDB" id="F0T2F7"/>
<dbReference type="PANTHER" id="PTHR46558:SF4">
    <property type="entry name" value="DNA-BIDING PHAGE PROTEIN"/>
    <property type="match status" value="1"/>
</dbReference>
<dbReference type="Gene3D" id="3.40.50.150">
    <property type="entry name" value="Vaccinia Virus protein VP39"/>
    <property type="match status" value="1"/>
</dbReference>
<dbReference type="PROSITE" id="PS50943">
    <property type="entry name" value="HTH_CROC1"/>
    <property type="match status" value="1"/>
</dbReference>
<dbReference type="Proteomes" id="UP000007488">
    <property type="component" value="Chromosome"/>
</dbReference>
<sequence length="272" mass="31093">MNALVQNISKYRKMRGFTQEELAQKLNRSSQAISKWETGQSSPDISLLPDLAFALGTDINSLMGYVYDKKKITIYEDEYRQEDYYWGLKPSPMCYRVMEMAPPVKPLRLLDVGCGEGKDSVFFARNGYIVTAFDMADTGVEKTKKLADLYQVNVNVFKANILDFRLETEFDVIFSSGVFHYIKAELRSEILDNYKNNTAVGGIHMFNVFVPKPFIPPAPEQEPTAQNWKSGELFTYYTDWRLHTVSEIVFDCNSSGIPHKHCMDMMMAGKMG</sequence>
<dbReference type="GO" id="GO:0003677">
    <property type="term" value="F:DNA binding"/>
    <property type="evidence" value="ECO:0007669"/>
    <property type="project" value="UniProtKB-KW"/>
</dbReference>
<dbReference type="KEGG" id="sgy:Sgly_0932"/>
<dbReference type="InterPro" id="IPR015985">
    <property type="entry name" value="TehB-like_dom"/>
</dbReference>
<dbReference type="RefSeq" id="WP_013624146.1">
    <property type="nucleotide sequence ID" value="NC_015172.1"/>
</dbReference>
<dbReference type="SMART" id="SM00530">
    <property type="entry name" value="HTH_XRE"/>
    <property type="match status" value="1"/>
</dbReference>
<dbReference type="eggNOG" id="COG1476">
    <property type="taxonomic scope" value="Bacteria"/>
</dbReference>
<dbReference type="HOGENOM" id="CLU_056435_5_0_9"/>
<evidence type="ECO:0000313" key="3">
    <source>
        <dbReference type="EMBL" id="ADY55275.1"/>
    </source>
</evidence>
<dbReference type="CDD" id="cd02440">
    <property type="entry name" value="AdoMet_MTases"/>
    <property type="match status" value="1"/>
</dbReference>
<dbReference type="Pfam" id="PF03848">
    <property type="entry name" value="TehB"/>
    <property type="match status" value="1"/>
</dbReference>
<dbReference type="Gene3D" id="1.10.260.40">
    <property type="entry name" value="lambda repressor-like DNA-binding domains"/>
    <property type="match status" value="1"/>
</dbReference>
<reference evidence="3 4" key="1">
    <citation type="journal article" date="2011" name="Stand. Genomic Sci.">
        <title>Complete genome sequence of Syntrophobotulus glycolicus type strain (FlGlyR).</title>
        <authorList>
            <person name="Han C."/>
            <person name="Mwirichia R."/>
            <person name="Chertkov O."/>
            <person name="Held B."/>
            <person name="Lapidus A."/>
            <person name="Nolan M."/>
            <person name="Lucas S."/>
            <person name="Hammon N."/>
            <person name="Deshpande S."/>
            <person name="Cheng J.F."/>
            <person name="Tapia R."/>
            <person name="Goodwin L."/>
            <person name="Pitluck S."/>
            <person name="Huntemann M."/>
            <person name="Liolios K."/>
            <person name="Ivanova N."/>
            <person name="Pagani I."/>
            <person name="Mavromatis K."/>
            <person name="Ovchinikova G."/>
            <person name="Pati A."/>
            <person name="Chen A."/>
            <person name="Palaniappan K."/>
            <person name="Land M."/>
            <person name="Hauser L."/>
            <person name="Brambilla E.M."/>
            <person name="Rohde M."/>
            <person name="Spring S."/>
            <person name="Sikorski J."/>
            <person name="Goker M."/>
            <person name="Woyke T."/>
            <person name="Bristow J."/>
            <person name="Eisen J.A."/>
            <person name="Markowitz V."/>
            <person name="Hugenholtz P."/>
            <person name="Kyrpides N.C."/>
            <person name="Klenk H.P."/>
            <person name="Detter J.C."/>
        </authorList>
    </citation>
    <scope>NUCLEOTIDE SEQUENCE [LARGE SCALE GENOMIC DNA]</scope>
    <source>
        <strain evidence="4">DSM 8271 / FlGlyR</strain>
    </source>
</reference>
<dbReference type="InterPro" id="IPR010982">
    <property type="entry name" value="Lambda_DNA-bd_dom_sf"/>
</dbReference>
<organism evidence="3 4">
    <name type="scientific">Syntrophobotulus glycolicus (strain DSM 8271 / FlGlyR)</name>
    <dbReference type="NCBI Taxonomy" id="645991"/>
    <lineage>
        <taxon>Bacteria</taxon>
        <taxon>Bacillati</taxon>
        <taxon>Bacillota</taxon>
        <taxon>Clostridia</taxon>
        <taxon>Eubacteriales</taxon>
        <taxon>Desulfitobacteriaceae</taxon>
        <taxon>Syntrophobotulus</taxon>
    </lineage>
</organism>
<dbReference type="InterPro" id="IPR001387">
    <property type="entry name" value="Cro/C1-type_HTH"/>
</dbReference>
<dbReference type="PANTHER" id="PTHR46558">
    <property type="entry name" value="TRACRIPTIONAL REGULATORY PROTEIN-RELATED-RELATED"/>
    <property type="match status" value="1"/>
</dbReference>
<dbReference type="Pfam" id="PF01381">
    <property type="entry name" value="HTH_3"/>
    <property type="match status" value="1"/>
</dbReference>
<dbReference type="InterPro" id="IPR029063">
    <property type="entry name" value="SAM-dependent_MTases_sf"/>
</dbReference>
<dbReference type="SUPFAM" id="SSF47413">
    <property type="entry name" value="lambda repressor-like DNA-binding domains"/>
    <property type="match status" value="1"/>
</dbReference>
<dbReference type="CDD" id="cd00093">
    <property type="entry name" value="HTH_XRE"/>
    <property type="match status" value="1"/>
</dbReference>
<proteinExistence type="predicted"/>
<dbReference type="eggNOG" id="COG0500">
    <property type="taxonomic scope" value="Bacteria"/>
</dbReference>
<dbReference type="OrthoDB" id="9804312at2"/>
<feature type="domain" description="HTH cro/C1-type" evidence="2">
    <location>
        <begin position="8"/>
        <end position="62"/>
    </location>
</feature>
<evidence type="ECO:0000313" key="4">
    <source>
        <dbReference type="Proteomes" id="UP000007488"/>
    </source>
</evidence>
<accession>F0T2F7</accession>
<keyword evidence="1" id="KW-0238">DNA-binding</keyword>
<protein>
    <submittedName>
        <fullName evidence="3">Helix-turn-helix domain protein</fullName>
    </submittedName>
</protein>
<reference evidence="4" key="2">
    <citation type="submission" date="2011-02" db="EMBL/GenBank/DDBJ databases">
        <title>The complete genome of Syntrophobotulus glycolicus DSM 8271.</title>
        <authorList>
            <person name="Lucas S."/>
            <person name="Copeland A."/>
            <person name="Lapidus A."/>
            <person name="Bruce D."/>
            <person name="Goodwin L."/>
            <person name="Pitluck S."/>
            <person name="Kyrpides N."/>
            <person name="Mavromatis K."/>
            <person name="Pagani I."/>
            <person name="Ivanova N."/>
            <person name="Mikhailova N."/>
            <person name="Chertkov O."/>
            <person name="Held B."/>
            <person name="Detter J.C."/>
            <person name="Tapia R."/>
            <person name="Han C."/>
            <person name="Land M."/>
            <person name="Hauser L."/>
            <person name="Markowitz V."/>
            <person name="Cheng J.-F."/>
            <person name="Hugenholtz P."/>
            <person name="Woyke T."/>
            <person name="Wu D."/>
            <person name="Spring S."/>
            <person name="Schroeder M."/>
            <person name="Brambilla E."/>
            <person name="Klenk H.-P."/>
            <person name="Eisen J.A."/>
        </authorList>
    </citation>
    <scope>NUCLEOTIDE SEQUENCE [LARGE SCALE GENOMIC DNA]</scope>
    <source>
        <strain evidence="4">DSM 8271 / FlGlyR</strain>
    </source>
</reference>
<name>F0T2F7_SYNGF</name>
<dbReference type="STRING" id="645991.Sgly_0932"/>
<dbReference type="SUPFAM" id="SSF53335">
    <property type="entry name" value="S-adenosyl-L-methionine-dependent methyltransferases"/>
    <property type="match status" value="1"/>
</dbReference>
<evidence type="ECO:0000256" key="1">
    <source>
        <dbReference type="ARBA" id="ARBA00023125"/>
    </source>
</evidence>
<dbReference type="EMBL" id="CP002547">
    <property type="protein sequence ID" value="ADY55275.1"/>
    <property type="molecule type" value="Genomic_DNA"/>
</dbReference>
<evidence type="ECO:0000259" key="2">
    <source>
        <dbReference type="PROSITE" id="PS50943"/>
    </source>
</evidence>
<gene>
    <name evidence="3" type="ordered locus">Sgly_0932</name>
</gene>